<dbReference type="SUPFAM" id="SSF56672">
    <property type="entry name" value="DNA/RNA polymerases"/>
    <property type="match status" value="1"/>
</dbReference>
<proteinExistence type="predicted"/>
<protein>
    <recommendedName>
        <fullName evidence="3">Reverse transcriptase domain-containing protein</fullName>
    </recommendedName>
</protein>
<dbReference type="PANTHER" id="PTHR24559">
    <property type="entry name" value="TRANSPOSON TY3-I GAG-POL POLYPROTEIN"/>
    <property type="match status" value="1"/>
</dbReference>
<name>A0A9Q3K7C0_9BASI</name>
<dbReference type="InterPro" id="IPR043128">
    <property type="entry name" value="Rev_trsase/Diguanyl_cyclase"/>
</dbReference>
<gene>
    <name evidence="1" type="ORF">O181_115337</name>
</gene>
<dbReference type="InterPro" id="IPR053134">
    <property type="entry name" value="RNA-dir_DNA_polymerase"/>
</dbReference>
<evidence type="ECO:0000313" key="1">
    <source>
        <dbReference type="EMBL" id="MBW0575622.1"/>
    </source>
</evidence>
<reference evidence="1" key="1">
    <citation type="submission" date="2021-03" db="EMBL/GenBank/DDBJ databases">
        <title>Draft genome sequence of rust myrtle Austropuccinia psidii MF-1, a brazilian biotype.</title>
        <authorList>
            <person name="Quecine M.C."/>
            <person name="Pachon D.M.R."/>
            <person name="Bonatelli M.L."/>
            <person name="Correr F.H."/>
            <person name="Franceschini L.M."/>
            <person name="Leite T.F."/>
            <person name="Margarido G.R.A."/>
            <person name="Almeida C.A."/>
            <person name="Ferrarezi J.A."/>
            <person name="Labate C.A."/>
        </authorList>
    </citation>
    <scope>NUCLEOTIDE SEQUENCE</scope>
    <source>
        <strain evidence="1">MF-1</strain>
    </source>
</reference>
<evidence type="ECO:0000313" key="2">
    <source>
        <dbReference type="Proteomes" id="UP000765509"/>
    </source>
</evidence>
<sequence length="315" mass="36261">MVDTQEAKVKLDKGAYCTCVGKSFLRTIVPDWEEKLIPIKGFKFSSASESMKPLGIIDLPLIFPHPSQCVRIKVEFVVMDNCTSNQFILGKDYLSIYGIDISNQKDRYFTIGDNKKQKFGFLNNKNQITVIKNEEKSPEKKIFISEKLKEDEFNQDLTKKMKEKLIDLLFKYKHSFATYKEPLGAIIGHEVDIILNLEKPYPPLLRRPAYPAIPRAREALEVHIKELMDLGVLRKVGHNEQGEVTTPVIITWHNGKTRMVGDFRASNTYTIPDRYPIPRIHETLTQLSQAKFITDMDALKDFHQNVSTDNSKRLL</sequence>
<dbReference type="Gene3D" id="3.30.70.270">
    <property type="match status" value="1"/>
</dbReference>
<comment type="caution">
    <text evidence="1">The sequence shown here is derived from an EMBL/GenBank/DDBJ whole genome shotgun (WGS) entry which is preliminary data.</text>
</comment>
<evidence type="ECO:0008006" key="3">
    <source>
        <dbReference type="Google" id="ProtNLM"/>
    </source>
</evidence>
<organism evidence="1 2">
    <name type="scientific">Austropuccinia psidii MF-1</name>
    <dbReference type="NCBI Taxonomy" id="1389203"/>
    <lineage>
        <taxon>Eukaryota</taxon>
        <taxon>Fungi</taxon>
        <taxon>Dikarya</taxon>
        <taxon>Basidiomycota</taxon>
        <taxon>Pucciniomycotina</taxon>
        <taxon>Pucciniomycetes</taxon>
        <taxon>Pucciniales</taxon>
        <taxon>Sphaerophragmiaceae</taxon>
        <taxon>Austropuccinia</taxon>
    </lineage>
</organism>
<dbReference type="AlphaFoldDB" id="A0A9Q3K7C0"/>
<dbReference type="EMBL" id="AVOT02096649">
    <property type="protein sequence ID" value="MBW0575622.1"/>
    <property type="molecule type" value="Genomic_DNA"/>
</dbReference>
<dbReference type="Gene3D" id="3.10.10.10">
    <property type="entry name" value="HIV Type 1 Reverse Transcriptase, subunit A, domain 1"/>
    <property type="match status" value="1"/>
</dbReference>
<accession>A0A9Q3K7C0</accession>
<dbReference type="PANTHER" id="PTHR24559:SF444">
    <property type="entry name" value="REVERSE TRANSCRIPTASE DOMAIN-CONTAINING PROTEIN"/>
    <property type="match status" value="1"/>
</dbReference>
<keyword evidence="2" id="KW-1185">Reference proteome</keyword>
<dbReference type="Proteomes" id="UP000765509">
    <property type="component" value="Unassembled WGS sequence"/>
</dbReference>
<dbReference type="InterPro" id="IPR043502">
    <property type="entry name" value="DNA/RNA_pol_sf"/>
</dbReference>